<accession>A0ABY3XIH7</accession>
<organism evidence="2 3">
    <name type="scientific">Lysobacter gummosus</name>
    <dbReference type="NCBI Taxonomy" id="262324"/>
    <lineage>
        <taxon>Bacteria</taxon>
        <taxon>Pseudomonadati</taxon>
        <taxon>Pseudomonadota</taxon>
        <taxon>Gammaproteobacteria</taxon>
        <taxon>Lysobacterales</taxon>
        <taxon>Lysobacteraceae</taxon>
        <taxon>Lysobacter</taxon>
    </lineage>
</organism>
<reference evidence="2 3" key="1">
    <citation type="submission" date="2022-03" db="EMBL/GenBank/DDBJ databases">
        <title>Complete genome sequence of Lysobacter capsici VKM B-2533 and Lysobacter gummosus 10.1.1, promising sources of lytic agents.</title>
        <authorList>
            <person name="Tarlachkov S.V."/>
            <person name="Kudryakova I.V."/>
            <person name="Afoshin A.S."/>
            <person name="Leontyevskaya E.A."/>
            <person name="Leontyevskaya N.V."/>
        </authorList>
    </citation>
    <scope>NUCLEOTIDE SEQUENCE [LARGE SCALE GENOMIC DNA]</scope>
    <source>
        <strain evidence="2 3">10.1.1</strain>
    </source>
</reference>
<dbReference type="InterPro" id="IPR036869">
    <property type="entry name" value="J_dom_sf"/>
</dbReference>
<dbReference type="Proteomes" id="UP000829194">
    <property type="component" value="Chromosome"/>
</dbReference>
<dbReference type="RefSeq" id="WP_057942577.1">
    <property type="nucleotide sequence ID" value="NZ_CP011131.1"/>
</dbReference>
<evidence type="ECO:0000313" key="3">
    <source>
        <dbReference type="Proteomes" id="UP000829194"/>
    </source>
</evidence>
<dbReference type="Gene3D" id="1.10.287.110">
    <property type="entry name" value="DnaJ domain"/>
    <property type="match status" value="1"/>
</dbReference>
<gene>
    <name evidence="2" type="ORF">MOV92_09435</name>
</gene>
<dbReference type="InterPro" id="IPR001623">
    <property type="entry name" value="DnaJ_domain"/>
</dbReference>
<keyword evidence="3" id="KW-1185">Reference proteome</keyword>
<sequence length="272" mass="31158">MNPFARLGLSEDADRAQIKRAYARELRLARPDEDPQAFQQLHEAYVRCLELAAPEDAADFSHADMPAAAFDDISLQFDAPALQPLDAIDPQWPAALPSTLWRYSHRSEPHEAPRWPASAIDIALTPPEDEAAFDLDQFTRELFRYQARHSPGQLDAWLRAHPALYNLERKEAVGQHVLEFLCDGPTLYMHPLEVILRFFELDGLHPGRPWMHAAVDELRERARSTGTDFSELRFAQPDPRRSSEEPPWMWLLVLLFVCMTVMRAFKGFNSSL</sequence>
<dbReference type="CDD" id="cd06257">
    <property type="entry name" value="DnaJ"/>
    <property type="match status" value="1"/>
</dbReference>
<name>A0ABY3XIH7_9GAMM</name>
<evidence type="ECO:0000313" key="2">
    <source>
        <dbReference type="EMBL" id="UNP31437.1"/>
    </source>
</evidence>
<dbReference type="SUPFAM" id="SSF46565">
    <property type="entry name" value="Chaperone J-domain"/>
    <property type="match status" value="1"/>
</dbReference>
<evidence type="ECO:0000256" key="1">
    <source>
        <dbReference type="ARBA" id="ARBA00023186"/>
    </source>
</evidence>
<keyword evidence="1" id="KW-0143">Chaperone</keyword>
<protein>
    <submittedName>
        <fullName evidence="2">J domain-containing protein</fullName>
    </submittedName>
</protein>
<dbReference type="EMBL" id="CP093547">
    <property type="protein sequence ID" value="UNP31437.1"/>
    <property type="molecule type" value="Genomic_DNA"/>
</dbReference>
<proteinExistence type="predicted"/>